<protein>
    <submittedName>
        <fullName evidence="1">Uncharacterized protein</fullName>
    </submittedName>
</protein>
<gene>
    <name evidence="1" type="ORF">FHS74_001766</name>
</gene>
<dbReference type="RefSeq" id="WP_184799512.1">
    <property type="nucleotide sequence ID" value="NZ_JACIIZ010000004.1"/>
</dbReference>
<proteinExistence type="predicted"/>
<reference evidence="1 2" key="1">
    <citation type="submission" date="2020-08" db="EMBL/GenBank/DDBJ databases">
        <title>Genomic Encyclopedia of Type Strains, Phase IV (KMG-IV): sequencing the most valuable type-strain genomes for metagenomic binning, comparative biology and taxonomic classification.</title>
        <authorList>
            <person name="Goeker M."/>
        </authorList>
    </citation>
    <scope>NUCLEOTIDE SEQUENCE [LARGE SCALE GENOMIC DNA]</scope>
    <source>
        <strain evidence="1 2">DSM 22198</strain>
    </source>
</reference>
<dbReference type="AlphaFoldDB" id="A0A7X0EDN7"/>
<sequence>MPMPPIGNFIVDEVAWRMALDLASEVKRLTVKPGHQRSPRKYFHRAVLL</sequence>
<accession>A0A7X0EDN7</accession>
<name>A0A7X0EDN7_9PROT</name>
<dbReference type="EMBL" id="JACIIZ010000004">
    <property type="protein sequence ID" value="MBB6251221.1"/>
    <property type="molecule type" value="Genomic_DNA"/>
</dbReference>
<evidence type="ECO:0000313" key="2">
    <source>
        <dbReference type="Proteomes" id="UP000539175"/>
    </source>
</evidence>
<keyword evidence="2" id="KW-1185">Reference proteome</keyword>
<evidence type="ECO:0000313" key="1">
    <source>
        <dbReference type="EMBL" id="MBB6251221.1"/>
    </source>
</evidence>
<organism evidence="1 2">
    <name type="scientific">Nitrospirillum iridis</name>
    <dbReference type="NCBI Taxonomy" id="765888"/>
    <lineage>
        <taxon>Bacteria</taxon>
        <taxon>Pseudomonadati</taxon>
        <taxon>Pseudomonadota</taxon>
        <taxon>Alphaproteobacteria</taxon>
        <taxon>Rhodospirillales</taxon>
        <taxon>Azospirillaceae</taxon>
        <taxon>Nitrospirillum</taxon>
    </lineage>
</organism>
<dbReference type="Proteomes" id="UP000539175">
    <property type="component" value="Unassembled WGS sequence"/>
</dbReference>
<comment type="caution">
    <text evidence="1">The sequence shown here is derived from an EMBL/GenBank/DDBJ whole genome shotgun (WGS) entry which is preliminary data.</text>
</comment>